<dbReference type="Proteomes" id="UP000191154">
    <property type="component" value="Unassembled WGS sequence"/>
</dbReference>
<feature type="transmembrane region" description="Helical" evidence="1">
    <location>
        <begin position="6"/>
        <end position="23"/>
    </location>
</feature>
<dbReference type="RefSeq" id="WP_077865018.1">
    <property type="nucleotide sequence ID" value="NZ_LZYZ01000003.1"/>
</dbReference>
<evidence type="ECO:0000313" key="3">
    <source>
        <dbReference type="Proteomes" id="UP000191154"/>
    </source>
</evidence>
<proteinExistence type="predicted"/>
<comment type="caution">
    <text evidence="2">The sequence shown here is derived from an EMBL/GenBank/DDBJ whole genome shotgun (WGS) entry which is preliminary data.</text>
</comment>
<evidence type="ECO:0008006" key="4">
    <source>
        <dbReference type="Google" id="ProtNLM"/>
    </source>
</evidence>
<protein>
    <recommendedName>
        <fullName evidence="4">DUF3592 domain-containing protein</fullName>
    </recommendedName>
</protein>
<gene>
    <name evidence="2" type="ORF">CLOSAC_16730</name>
</gene>
<name>A0A1S8NAT8_CLOSA</name>
<evidence type="ECO:0000313" key="2">
    <source>
        <dbReference type="EMBL" id="OOM13587.1"/>
    </source>
</evidence>
<keyword evidence="1" id="KW-0472">Membrane</keyword>
<sequence>MVSILLISIGITFIILGIMIFIDKLKLLRTGVRAEGEVVDFEKKIEASISEEKEILYITVYKPIIRFKAENGVIRTITYDDVNSNKIYKIGDKVTLIYKAEELENVEINDIQNIFGVLCKLIAMGIIFIIFALVLSLV</sequence>
<organism evidence="2 3">
    <name type="scientific">Clostridium saccharobutylicum</name>
    <dbReference type="NCBI Taxonomy" id="169679"/>
    <lineage>
        <taxon>Bacteria</taxon>
        <taxon>Bacillati</taxon>
        <taxon>Bacillota</taxon>
        <taxon>Clostridia</taxon>
        <taxon>Eubacteriales</taxon>
        <taxon>Clostridiaceae</taxon>
        <taxon>Clostridium</taxon>
    </lineage>
</organism>
<keyword evidence="1" id="KW-0812">Transmembrane</keyword>
<accession>A0A1S8NAT8</accession>
<reference evidence="2 3" key="1">
    <citation type="submission" date="2016-05" db="EMBL/GenBank/DDBJ databases">
        <title>Microbial solvent formation.</title>
        <authorList>
            <person name="Poehlein A."/>
            <person name="Montoya Solano J.D."/>
            <person name="Flitsch S."/>
            <person name="Krabben P."/>
            <person name="Duerre P."/>
            <person name="Daniel R."/>
        </authorList>
    </citation>
    <scope>NUCLEOTIDE SEQUENCE [LARGE SCALE GENOMIC DNA]</scope>
    <source>
        <strain evidence="2 3">L1-8</strain>
    </source>
</reference>
<dbReference type="EMBL" id="LZYZ01000003">
    <property type="protein sequence ID" value="OOM13587.1"/>
    <property type="molecule type" value="Genomic_DNA"/>
</dbReference>
<feature type="transmembrane region" description="Helical" evidence="1">
    <location>
        <begin position="117"/>
        <end position="137"/>
    </location>
</feature>
<evidence type="ECO:0000256" key="1">
    <source>
        <dbReference type="SAM" id="Phobius"/>
    </source>
</evidence>
<keyword evidence="1" id="KW-1133">Transmembrane helix</keyword>
<dbReference type="AlphaFoldDB" id="A0A1S8NAT8"/>